<dbReference type="Proteomes" id="UP001315967">
    <property type="component" value="Chromosome"/>
</dbReference>
<keyword evidence="2" id="KW-1185">Reference proteome</keyword>
<proteinExistence type="predicted"/>
<protein>
    <submittedName>
        <fullName evidence="1">Uncharacterized protein</fullName>
    </submittedName>
</protein>
<reference evidence="1 2" key="1">
    <citation type="submission" date="2022-08" db="EMBL/GenBank/DDBJ databases">
        <title>Aerococcaceae sp. nov isolated from spoiled eye mask.</title>
        <authorList>
            <person name="Zhou G."/>
            <person name="Xie X.-B."/>
            <person name="Shi Q.-S."/>
            <person name="Wang Y.-S."/>
            <person name="Wen X."/>
            <person name="Peng H."/>
            <person name="Yang X.-J."/>
            <person name="Tao H.-B."/>
            <person name="Huang X.-M."/>
        </authorList>
    </citation>
    <scope>NUCLEOTIDE SEQUENCE [LARGE SCALE GENOMIC DNA]</scope>
    <source>
        <strain evidence="2">DM20194951</strain>
    </source>
</reference>
<dbReference type="EMBL" id="CP102453">
    <property type="protein sequence ID" value="UUX33087.1"/>
    <property type="molecule type" value="Genomic_DNA"/>
</dbReference>
<sequence>MTQKKILILSFFLALGLTFIIREDLLTQYLPEQTILALNEANIEGIPEEIQGVWEYQDANGRHQMVLRGDTMIMTNPDGTYFYEDIQTQADNQGGTSHYTLNWDVNQFNDRYRNIEINPLSPNYQLTYDKNADTLTSLNEVTFSRNLNAEWSTIMRDRLNQTQPINAETLRRVDNQTLIDYYATAQQQYGEDDPVIWQEIYFMIVDDYPALDLIPRQDYATYLSLAETIATQLSLPLNQLNKADPVQVLEWYQLADGETDEEKINTIQPAIEQARIDYANRQDSYIYSLRTISDPQAIWTGAIHSLE</sequence>
<name>A0ABY5P316_9LACT</name>
<accession>A0ABY5P316</accession>
<gene>
    <name evidence="1" type="ORF">NRE15_09215</name>
</gene>
<evidence type="ECO:0000313" key="2">
    <source>
        <dbReference type="Proteomes" id="UP001315967"/>
    </source>
</evidence>
<evidence type="ECO:0000313" key="1">
    <source>
        <dbReference type="EMBL" id="UUX33087.1"/>
    </source>
</evidence>
<dbReference type="RefSeq" id="WP_313792588.1">
    <property type="nucleotide sequence ID" value="NZ_CP102453.1"/>
</dbReference>
<organism evidence="1 2">
    <name type="scientific">Fundicoccus culcitae</name>
    <dbReference type="NCBI Taxonomy" id="2969821"/>
    <lineage>
        <taxon>Bacteria</taxon>
        <taxon>Bacillati</taxon>
        <taxon>Bacillota</taxon>
        <taxon>Bacilli</taxon>
        <taxon>Lactobacillales</taxon>
        <taxon>Aerococcaceae</taxon>
        <taxon>Fundicoccus</taxon>
    </lineage>
</organism>